<gene>
    <name evidence="2" type="ORF">TWF191_009630</name>
    <name evidence="3" type="ORF">TWF679_003084</name>
    <name evidence="1" type="ORF">TWF788_009107</name>
</gene>
<evidence type="ECO:0000313" key="5">
    <source>
        <dbReference type="Proteomes" id="UP000483672"/>
    </source>
</evidence>
<dbReference type="Proteomes" id="UP000479691">
    <property type="component" value="Unassembled WGS sequence"/>
</dbReference>
<accession>A0A7C8Q2W5</accession>
<evidence type="ECO:0000313" key="1">
    <source>
        <dbReference type="EMBL" id="KAF3190308.1"/>
    </source>
</evidence>
<proteinExistence type="predicted"/>
<sequence length="390" mass="44281">MFANWNLLIPADKDKSAPRNPAIKKARLTSITYPRCIPLCTPPPQDAPSTVPSLESITQLFSTLRKPSDVLPSHLQLLNVSYTYDLPLSSIVPTKYHPNENDSDESSPFNQRKNEIIVENQDAYDFIARRRRDIKIGNFYKFFQAMEMVELILSSENPADKNGKEVKMGDGIPVDGGAAGAAARSAAKYREELLRNFIDPIAWGFDMRIYPPRYPPKLLSNRSLFSVKADLYLHSQPPTIQERKEGVVLGPAAILQTRNEENFTETDDVPDAVHELLALLTLSQERSRTGMHKKVRYQAVGKDKEIGGDDLFLFSSVNHHLAISHVFLTQAYIKFIRTGQLPPEEYMEKNPQWCCCRIGRSKWYSLIEVDGRIDALKAVMAVMNWLRRTD</sequence>
<dbReference type="OrthoDB" id="5407653at2759"/>
<reference evidence="4 5" key="1">
    <citation type="submission" date="2019-06" db="EMBL/GenBank/DDBJ databases">
        <authorList>
            <person name="Palmer J.M."/>
        </authorList>
    </citation>
    <scope>NUCLEOTIDE SEQUENCE [LARGE SCALE GENOMIC DNA]</scope>
    <source>
        <strain evidence="2 5">TWF191</strain>
        <strain evidence="3">TWF679</strain>
        <strain evidence="1 4">TWF788</strain>
    </source>
</reference>
<evidence type="ECO:0000313" key="3">
    <source>
        <dbReference type="EMBL" id="KAF3216470.1"/>
    </source>
</evidence>
<dbReference type="Proteomes" id="UP000614610">
    <property type="component" value="Unassembled WGS sequence"/>
</dbReference>
<evidence type="ECO:0000313" key="4">
    <source>
        <dbReference type="Proteomes" id="UP000479691"/>
    </source>
</evidence>
<evidence type="ECO:0000313" key="2">
    <source>
        <dbReference type="EMBL" id="KAF3214940.1"/>
    </source>
</evidence>
<dbReference type="EMBL" id="WIWT01000016">
    <property type="protein sequence ID" value="KAF3216470.1"/>
    <property type="molecule type" value="Genomic_DNA"/>
</dbReference>
<comment type="caution">
    <text evidence="1">The sequence shown here is derived from an EMBL/GenBank/DDBJ whole genome shotgun (WGS) entry which is preliminary data.</text>
</comment>
<dbReference type="Proteomes" id="UP000483672">
    <property type="component" value="Unassembled WGS sequence"/>
</dbReference>
<dbReference type="AlphaFoldDB" id="A0A7C8Q2W5"/>
<name>A0A7C8Q2W5_ORBOL</name>
<dbReference type="EMBL" id="WIPF01000070">
    <property type="protein sequence ID" value="KAF3214940.1"/>
    <property type="molecule type" value="Genomic_DNA"/>
</dbReference>
<protein>
    <submittedName>
        <fullName evidence="1">Uncharacterized protein</fullName>
    </submittedName>
</protein>
<organism evidence="1 4">
    <name type="scientific">Orbilia oligospora</name>
    <name type="common">Nematode-trapping fungus</name>
    <name type="synonym">Arthrobotrys oligospora</name>
    <dbReference type="NCBI Taxonomy" id="2813651"/>
    <lineage>
        <taxon>Eukaryota</taxon>
        <taxon>Fungi</taxon>
        <taxon>Dikarya</taxon>
        <taxon>Ascomycota</taxon>
        <taxon>Pezizomycotina</taxon>
        <taxon>Orbiliomycetes</taxon>
        <taxon>Orbiliales</taxon>
        <taxon>Orbiliaceae</taxon>
        <taxon>Orbilia</taxon>
    </lineage>
</organism>
<dbReference type="EMBL" id="JAABOE010000006">
    <property type="protein sequence ID" value="KAF3190308.1"/>
    <property type="molecule type" value="Genomic_DNA"/>
</dbReference>